<protein>
    <recommendedName>
        <fullName evidence="5">Trans-aconitate 2-methyltransferase</fullName>
        <ecNumber evidence="5">2.1.1.144</ecNumber>
    </recommendedName>
</protein>
<dbReference type="InterPro" id="IPR023506">
    <property type="entry name" value="Trans-aconitate_MeTrfase"/>
</dbReference>
<keyword evidence="1 5" id="KW-0963">Cytoplasm</keyword>
<proteinExistence type="inferred from homology"/>
<gene>
    <name evidence="5" type="primary">tam</name>
    <name evidence="6" type="ORF">GGQ22_02435</name>
</gene>
<keyword evidence="3 5" id="KW-0808">Transferase</keyword>
<dbReference type="NCBIfam" id="NF010703">
    <property type="entry name" value="PRK14103.1"/>
    <property type="match status" value="1"/>
</dbReference>
<dbReference type="GO" id="GO:0032259">
    <property type="term" value="P:methylation"/>
    <property type="evidence" value="ECO:0007669"/>
    <property type="project" value="UniProtKB-KW"/>
</dbReference>
<dbReference type="Pfam" id="PF13489">
    <property type="entry name" value="Methyltransf_23"/>
    <property type="match status" value="1"/>
</dbReference>
<sequence length="260" mass="28834">MTTPHRWDPDRYLAYADERGRPFLDLLARVGATDPRTVVDLGCGPGNLTALLRERWPAADVHGLDASPEMVARARERGDGVRYDVGDLRAWRPDAPVDVLVSNATLQWLPEHLDLLPRLLDQVADGGWLAFQVPGNFEGPSHTLRRELAAEEPYAAHTRGVAVPDSHDPATYLDLLAGLGCEVDAWETTYLHVLRGPDPVFAWVSGTGARPTLQALPDDLRERFEEEFKARLRAAYPPGPRGVVLPFRRVFVVARKAGVR</sequence>
<dbReference type="RefSeq" id="WP_154613733.1">
    <property type="nucleotide sequence ID" value="NZ_CP053660.1"/>
</dbReference>
<comment type="caution">
    <text evidence="6">The sequence shown here is derived from an EMBL/GenBank/DDBJ whole genome shotgun (WGS) entry which is preliminary data.</text>
</comment>
<dbReference type="Proteomes" id="UP000433406">
    <property type="component" value="Unassembled WGS sequence"/>
</dbReference>
<dbReference type="CDD" id="cd02440">
    <property type="entry name" value="AdoMet_MTases"/>
    <property type="match status" value="1"/>
</dbReference>
<dbReference type="HAMAP" id="MF_00560">
    <property type="entry name" value="Tran_acon_Me_trans"/>
    <property type="match status" value="1"/>
</dbReference>
<evidence type="ECO:0000313" key="7">
    <source>
        <dbReference type="Proteomes" id="UP000433406"/>
    </source>
</evidence>
<keyword evidence="2 5" id="KW-0489">Methyltransferase</keyword>
<keyword evidence="7" id="KW-1185">Reference proteome</keyword>
<dbReference type="SUPFAM" id="SSF53335">
    <property type="entry name" value="S-adenosyl-L-methionine-dependent methyltransferases"/>
    <property type="match status" value="1"/>
</dbReference>
<comment type="subcellular location">
    <subcellularLocation>
        <location evidence="5">Cytoplasm</location>
    </subcellularLocation>
</comment>
<dbReference type="GO" id="GO:0030798">
    <property type="term" value="F:trans-aconitate 2-methyltransferase activity"/>
    <property type="evidence" value="ECO:0007669"/>
    <property type="project" value="UniProtKB-UniRule"/>
</dbReference>
<evidence type="ECO:0000256" key="4">
    <source>
        <dbReference type="ARBA" id="ARBA00022691"/>
    </source>
</evidence>
<evidence type="ECO:0000256" key="1">
    <source>
        <dbReference type="ARBA" id="ARBA00022490"/>
    </source>
</evidence>
<comment type="similarity">
    <text evidence="5">Belongs to the methyltransferase superfamily. Tam family.</text>
</comment>
<dbReference type="PANTHER" id="PTHR43861:SF1">
    <property type="entry name" value="TRANS-ACONITATE 2-METHYLTRANSFERASE"/>
    <property type="match status" value="1"/>
</dbReference>
<dbReference type="AlphaFoldDB" id="A0A6I3J7F6"/>
<name>A0A6I3J7F6_9ACTN</name>
<comment type="function">
    <text evidence="5">Catalyzes the S-adenosylmethionine monomethyl esterification of trans-aconitate.</text>
</comment>
<organism evidence="6 7">
    <name type="scientific">Nocardioides marmotae</name>
    <dbReference type="NCBI Taxonomy" id="2663857"/>
    <lineage>
        <taxon>Bacteria</taxon>
        <taxon>Bacillati</taxon>
        <taxon>Actinomycetota</taxon>
        <taxon>Actinomycetes</taxon>
        <taxon>Propionibacteriales</taxon>
        <taxon>Nocardioidaceae</taxon>
        <taxon>Nocardioides</taxon>
    </lineage>
</organism>
<dbReference type="GO" id="GO:0005737">
    <property type="term" value="C:cytoplasm"/>
    <property type="evidence" value="ECO:0007669"/>
    <property type="project" value="UniProtKB-SubCell"/>
</dbReference>
<reference evidence="6 7" key="1">
    <citation type="submission" date="2019-10" db="EMBL/GenBank/DDBJ databases">
        <title>Nocardioides novel species isolated from the excrement of Marmot.</title>
        <authorList>
            <person name="Zhang G."/>
        </authorList>
    </citation>
    <scope>NUCLEOTIDE SEQUENCE [LARGE SCALE GENOMIC DNA]</scope>
    <source>
        <strain evidence="7">zg-579</strain>
    </source>
</reference>
<dbReference type="InterPro" id="IPR023149">
    <property type="entry name" value="Trans_acon_MeTrfase_C"/>
</dbReference>
<dbReference type="Gene3D" id="1.10.150.290">
    <property type="entry name" value="S-adenosyl-L-methionine-dependent methyltransferases"/>
    <property type="match status" value="1"/>
</dbReference>
<accession>A0A6I3J7F6</accession>
<comment type="catalytic activity">
    <reaction evidence="5">
        <text>trans-aconitate + S-adenosyl-L-methionine = (E)-3-(methoxycarbonyl)pent-2-enedioate + S-adenosyl-L-homocysteine</text>
        <dbReference type="Rhea" id="RHEA:14969"/>
        <dbReference type="ChEBI" id="CHEBI:15708"/>
        <dbReference type="ChEBI" id="CHEBI:57470"/>
        <dbReference type="ChEBI" id="CHEBI:57856"/>
        <dbReference type="ChEBI" id="CHEBI:59789"/>
        <dbReference type="EC" id="2.1.1.144"/>
    </reaction>
</comment>
<dbReference type="EMBL" id="WLCI01000003">
    <property type="protein sequence ID" value="MTB93929.1"/>
    <property type="molecule type" value="Genomic_DNA"/>
</dbReference>
<evidence type="ECO:0000313" key="6">
    <source>
        <dbReference type="EMBL" id="MTB93929.1"/>
    </source>
</evidence>
<dbReference type="InterPro" id="IPR029063">
    <property type="entry name" value="SAM-dependent_MTases_sf"/>
</dbReference>
<dbReference type="Gene3D" id="3.40.50.150">
    <property type="entry name" value="Vaccinia Virus protein VP39"/>
    <property type="match status" value="1"/>
</dbReference>
<dbReference type="PANTHER" id="PTHR43861">
    <property type="entry name" value="TRANS-ACONITATE 2-METHYLTRANSFERASE-RELATED"/>
    <property type="match status" value="1"/>
</dbReference>
<keyword evidence="4 5" id="KW-0949">S-adenosyl-L-methionine</keyword>
<evidence type="ECO:0000256" key="3">
    <source>
        <dbReference type="ARBA" id="ARBA00022679"/>
    </source>
</evidence>
<evidence type="ECO:0000256" key="2">
    <source>
        <dbReference type="ARBA" id="ARBA00022603"/>
    </source>
</evidence>
<dbReference type="EC" id="2.1.1.144" evidence="5"/>
<evidence type="ECO:0000256" key="5">
    <source>
        <dbReference type="HAMAP-Rule" id="MF_00560"/>
    </source>
</evidence>